<keyword evidence="2" id="KW-1185">Reference proteome</keyword>
<sequence length="61" mass="7292">MERPEGEALRVHHDDYDHPWELAIPEAILSTLSQNYHQLRSLRYVSRLLGRFRNGQHRRGI</sequence>
<accession>W2SRC7</accession>
<evidence type="ECO:0000313" key="1">
    <source>
        <dbReference type="EMBL" id="ETN72264.1"/>
    </source>
</evidence>
<proteinExistence type="predicted"/>
<protein>
    <submittedName>
        <fullName evidence="1">Uncharacterized protein</fullName>
    </submittedName>
</protein>
<reference evidence="2" key="1">
    <citation type="journal article" date="2014" name="Nat. Genet.">
        <title>Genome of the human hookworm Necator americanus.</title>
        <authorList>
            <person name="Tang Y.T."/>
            <person name="Gao X."/>
            <person name="Rosa B.A."/>
            <person name="Abubucker S."/>
            <person name="Hallsworth-Pepin K."/>
            <person name="Martin J."/>
            <person name="Tyagi R."/>
            <person name="Heizer E."/>
            <person name="Zhang X."/>
            <person name="Bhonagiri-Palsikar V."/>
            <person name="Minx P."/>
            <person name="Warren W.C."/>
            <person name="Wang Q."/>
            <person name="Zhan B."/>
            <person name="Hotez P.J."/>
            <person name="Sternberg P.W."/>
            <person name="Dougall A."/>
            <person name="Gaze S.T."/>
            <person name="Mulvenna J."/>
            <person name="Sotillo J."/>
            <person name="Ranganathan S."/>
            <person name="Rabelo E.M."/>
            <person name="Wilson R.K."/>
            <person name="Felgner P.L."/>
            <person name="Bethony J."/>
            <person name="Hawdon J.M."/>
            <person name="Gasser R.B."/>
            <person name="Loukas A."/>
            <person name="Mitreva M."/>
        </authorList>
    </citation>
    <scope>NUCLEOTIDE SEQUENCE [LARGE SCALE GENOMIC DNA]</scope>
</reference>
<dbReference type="AlphaFoldDB" id="W2SRC7"/>
<gene>
    <name evidence="1" type="ORF">NECAME_18930</name>
</gene>
<dbReference type="KEGG" id="nai:NECAME_18930"/>
<organism evidence="1 2">
    <name type="scientific">Necator americanus</name>
    <name type="common">Human hookworm</name>
    <dbReference type="NCBI Taxonomy" id="51031"/>
    <lineage>
        <taxon>Eukaryota</taxon>
        <taxon>Metazoa</taxon>
        <taxon>Ecdysozoa</taxon>
        <taxon>Nematoda</taxon>
        <taxon>Chromadorea</taxon>
        <taxon>Rhabditida</taxon>
        <taxon>Rhabditina</taxon>
        <taxon>Rhabditomorpha</taxon>
        <taxon>Strongyloidea</taxon>
        <taxon>Ancylostomatidae</taxon>
        <taxon>Bunostominae</taxon>
        <taxon>Necator</taxon>
    </lineage>
</organism>
<dbReference type="Proteomes" id="UP000053676">
    <property type="component" value="Unassembled WGS sequence"/>
</dbReference>
<dbReference type="EMBL" id="KI664948">
    <property type="protein sequence ID" value="ETN72264.1"/>
    <property type="molecule type" value="Genomic_DNA"/>
</dbReference>
<name>W2SRC7_NECAM</name>
<evidence type="ECO:0000313" key="2">
    <source>
        <dbReference type="Proteomes" id="UP000053676"/>
    </source>
</evidence>